<dbReference type="Pfam" id="PF13439">
    <property type="entry name" value="Glyco_transf_4"/>
    <property type="match status" value="1"/>
</dbReference>
<evidence type="ECO:0000313" key="4">
    <source>
        <dbReference type="Proteomes" id="UP000179145"/>
    </source>
</evidence>
<dbReference type="EMBL" id="CP014674">
    <property type="protein sequence ID" value="AOX16458.1"/>
    <property type="molecule type" value="Genomic_DNA"/>
</dbReference>
<dbReference type="Proteomes" id="UP000179145">
    <property type="component" value="Chromosome"/>
</dbReference>
<feature type="domain" description="Glycosyltransferase subfamily 4-like N-terminal" evidence="2">
    <location>
        <begin position="17"/>
        <end position="186"/>
    </location>
</feature>
<dbReference type="GO" id="GO:0016757">
    <property type="term" value="F:glycosyltransferase activity"/>
    <property type="evidence" value="ECO:0007669"/>
    <property type="project" value="InterPro"/>
</dbReference>
<dbReference type="SUPFAM" id="SSF53756">
    <property type="entry name" value="UDP-Glycosyltransferase/glycogen phosphorylase"/>
    <property type="match status" value="1"/>
</dbReference>
<feature type="domain" description="Glycosyl transferase family 1" evidence="1">
    <location>
        <begin position="211"/>
        <end position="358"/>
    </location>
</feature>
<dbReference type="CDD" id="cd03809">
    <property type="entry name" value="GT4_MtfB-like"/>
    <property type="match status" value="1"/>
</dbReference>
<sequence length="388" mass="43029">MQICFDNRNTGRSGGTGVATYATALADASKEAGFQVTWLSDGEKSHRAPRRLDERLKRQCRAFSASRKVKRTSAEHYECYDLYRTAHVRFQQTGRLSTLSASQCPDIMHWTYPLPITWPGTRNILTIHDLIPLINPNLTDISGTRMRHLLEACCQKAQAIVTVSESVRRDILEQLPISEDKVFNFYQTVDFSSALLKEAECAPDITEPGGFLYFGSIEKRKNIARLIEAHGRSGSSRPLTLIGAHGYRATEELAAIASHPKGEELIRQIPWCPRASLIRAIIKARAVLFPSLAEGFGLPVLEAMTLGTSVMTSQSHALGEIAGDAAILVDPYSLPSMTQAIKTLDENDTACSELIQKGLRHSSKFAKDIYAHKLAAFYREQSLLQLPL</sequence>
<accession>A0A1D8US47</accession>
<reference evidence="3 4" key="1">
    <citation type="journal article" date="2016" name="Microb. Cell Fact.">
        <title>Dissection of exopolysaccharide biosynthesis in Kozakia baliensis.</title>
        <authorList>
            <person name="Brandt J.U."/>
            <person name="Jakob F."/>
            <person name="Behr J."/>
            <person name="Geissler A.J."/>
            <person name="Vogel R.F."/>
        </authorList>
    </citation>
    <scope>NUCLEOTIDE SEQUENCE [LARGE SCALE GENOMIC DNA]</scope>
    <source>
        <strain evidence="3 4">DSM 14400</strain>
    </source>
</reference>
<dbReference type="InterPro" id="IPR028098">
    <property type="entry name" value="Glyco_trans_4-like_N"/>
</dbReference>
<dbReference type="Pfam" id="PF00534">
    <property type="entry name" value="Glycos_transf_1"/>
    <property type="match status" value="1"/>
</dbReference>
<evidence type="ECO:0000259" key="2">
    <source>
        <dbReference type="Pfam" id="PF13439"/>
    </source>
</evidence>
<organism evidence="3 4">
    <name type="scientific">Kozakia baliensis</name>
    <dbReference type="NCBI Taxonomy" id="153496"/>
    <lineage>
        <taxon>Bacteria</taxon>
        <taxon>Pseudomonadati</taxon>
        <taxon>Pseudomonadota</taxon>
        <taxon>Alphaproteobacteria</taxon>
        <taxon>Acetobacterales</taxon>
        <taxon>Acetobacteraceae</taxon>
        <taxon>Kozakia</taxon>
    </lineage>
</organism>
<proteinExistence type="predicted"/>
<name>A0A1D8US47_9PROT</name>
<keyword evidence="4" id="KW-1185">Reference proteome</keyword>
<dbReference type="KEGG" id="kba:A0U89_04210"/>
<evidence type="ECO:0000259" key="1">
    <source>
        <dbReference type="Pfam" id="PF00534"/>
    </source>
</evidence>
<protein>
    <submittedName>
        <fullName evidence="3">Uncharacterized protein</fullName>
    </submittedName>
</protein>
<dbReference type="STRING" id="153496.A0U89_04210"/>
<dbReference type="PANTHER" id="PTHR46401:SF2">
    <property type="entry name" value="GLYCOSYLTRANSFERASE WBBK-RELATED"/>
    <property type="match status" value="1"/>
</dbReference>
<dbReference type="eggNOG" id="COG0438">
    <property type="taxonomic scope" value="Bacteria"/>
</dbReference>
<dbReference type="GO" id="GO:0009103">
    <property type="term" value="P:lipopolysaccharide biosynthetic process"/>
    <property type="evidence" value="ECO:0007669"/>
    <property type="project" value="TreeGrafter"/>
</dbReference>
<dbReference type="PANTHER" id="PTHR46401">
    <property type="entry name" value="GLYCOSYLTRANSFERASE WBBK-RELATED"/>
    <property type="match status" value="1"/>
</dbReference>
<gene>
    <name evidence="3" type="ORF">A0U89_04210</name>
</gene>
<dbReference type="Gene3D" id="3.40.50.2000">
    <property type="entry name" value="Glycogen Phosphorylase B"/>
    <property type="match status" value="2"/>
</dbReference>
<dbReference type="AlphaFoldDB" id="A0A1D8US47"/>
<evidence type="ECO:0000313" key="3">
    <source>
        <dbReference type="EMBL" id="AOX16458.1"/>
    </source>
</evidence>
<dbReference type="InterPro" id="IPR001296">
    <property type="entry name" value="Glyco_trans_1"/>
</dbReference>